<feature type="transmembrane region" description="Helical" evidence="1">
    <location>
        <begin position="117"/>
        <end position="137"/>
    </location>
</feature>
<reference evidence="2 3" key="1">
    <citation type="journal article" date="2015" name="Antonie Van Leeuwenhoek">
        <title>A phylogenomic and molecular marker based taxonomic framework for the order Xanthomonadales: proposal to transfer the families Algiphilaceae and Solimonadaceae to the order Nevskiales ord. nov. and to create a new family within the order Xanthomonadales, the family Rhodanobacteraceae fam. nov., containing the genus Rhodanobacter and its closest relatives.</title>
        <authorList>
            <person name="Naushad S."/>
            <person name="Adeolu M."/>
            <person name="Wong S."/>
            <person name="Sohail M."/>
            <person name="Schellhorn H.E."/>
            <person name="Gupta R.S."/>
        </authorList>
    </citation>
    <scope>NUCLEOTIDE SEQUENCE [LARGE SCALE GENOMIC DNA]</scope>
    <source>
        <strain evidence="2 3">DSM 16301</strain>
    </source>
</reference>
<feature type="transmembrane region" description="Helical" evidence="1">
    <location>
        <begin position="307"/>
        <end position="332"/>
    </location>
</feature>
<keyword evidence="1" id="KW-0812">Transmembrane</keyword>
<gene>
    <name evidence="2" type="ORF">Y882_14340</name>
</gene>
<evidence type="ECO:0000313" key="3">
    <source>
        <dbReference type="Proteomes" id="UP000035481"/>
    </source>
</evidence>
<feature type="transmembrane region" description="Helical" evidence="1">
    <location>
        <begin position="64"/>
        <end position="85"/>
    </location>
</feature>
<evidence type="ECO:0000256" key="1">
    <source>
        <dbReference type="SAM" id="Phobius"/>
    </source>
</evidence>
<proteinExistence type="predicted"/>
<organism evidence="2 3">
    <name type="scientific">Dyella japonica DSM 16301</name>
    <dbReference type="NCBI Taxonomy" id="1440762"/>
    <lineage>
        <taxon>Bacteria</taxon>
        <taxon>Pseudomonadati</taxon>
        <taxon>Pseudomonadota</taxon>
        <taxon>Gammaproteobacteria</taxon>
        <taxon>Lysobacterales</taxon>
        <taxon>Rhodanobacteraceae</taxon>
        <taxon>Dyella</taxon>
    </lineage>
</organism>
<keyword evidence="1" id="KW-1133">Transmembrane helix</keyword>
<dbReference type="EMBL" id="JPLA01000041">
    <property type="protein sequence ID" value="KLD62847.1"/>
    <property type="molecule type" value="Genomic_DNA"/>
</dbReference>
<dbReference type="PATRIC" id="fig|1440762.4.peg.2592"/>
<evidence type="ECO:0000313" key="2">
    <source>
        <dbReference type="EMBL" id="KLD62847.1"/>
    </source>
</evidence>
<protein>
    <recommendedName>
        <fullName evidence="4">DUF2955 domain-containing protein</fullName>
    </recommendedName>
</protein>
<feature type="transmembrane region" description="Helical" evidence="1">
    <location>
        <begin position="182"/>
        <end position="201"/>
    </location>
</feature>
<feature type="transmembrane region" description="Helical" evidence="1">
    <location>
        <begin position="257"/>
        <end position="275"/>
    </location>
</feature>
<feature type="transmembrane region" description="Helical" evidence="1">
    <location>
        <begin position="282"/>
        <end position="301"/>
    </location>
</feature>
<feature type="transmembrane region" description="Helical" evidence="1">
    <location>
        <begin position="91"/>
        <end position="108"/>
    </location>
</feature>
<dbReference type="AlphaFoldDB" id="A0A0G9H564"/>
<feature type="transmembrane region" description="Helical" evidence="1">
    <location>
        <begin position="230"/>
        <end position="251"/>
    </location>
</feature>
<evidence type="ECO:0008006" key="4">
    <source>
        <dbReference type="Google" id="ProtNLM"/>
    </source>
</evidence>
<sequence length="348" mass="36365">MSASRTEAPSQGDVTLHATLRFAVGVTAAFVLSEMLQWAPSFLGPVLAAVLLSNLPMRPPLKMAVGLMVVMSVTSLFAFAIASLFRDTPVVLFGLIGLGVFLAFLRILRGAPPLPPLLLLISLATIPVVVMVAPAQAGILPLAFIRSMAVALLAIWVVYAAWPLTAAPKPPANAAPGRQSPVAMALAGVAIVMPLMLVYLLFGLTDVLPVMIATVMLVANFDLQRGRAHAMGMIIGNFAGGLLGLLMHTLLLTSPSLPFLAGLLLVALLGFGQRVCAGGPAAAVAVLACNAMLIILSTSISSDTGTLWLWLTRVIQFALAGAFAVGMMTLAWHRAMNRPLAKHPSASR</sequence>
<dbReference type="InterPro" id="IPR022604">
    <property type="entry name" value="DUF2955"/>
</dbReference>
<comment type="caution">
    <text evidence="2">The sequence shown here is derived from an EMBL/GenBank/DDBJ whole genome shotgun (WGS) entry which is preliminary data.</text>
</comment>
<accession>A0A0G9H564</accession>
<dbReference type="Pfam" id="PF11168">
    <property type="entry name" value="DUF2955"/>
    <property type="match status" value="1"/>
</dbReference>
<name>A0A0G9H564_9GAMM</name>
<feature type="transmembrane region" description="Helical" evidence="1">
    <location>
        <begin position="12"/>
        <end position="32"/>
    </location>
</feature>
<feature type="transmembrane region" description="Helical" evidence="1">
    <location>
        <begin position="143"/>
        <end position="162"/>
    </location>
</feature>
<dbReference type="Proteomes" id="UP000035481">
    <property type="component" value="Unassembled WGS sequence"/>
</dbReference>
<dbReference type="RefSeq" id="WP_046972551.1">
    <property type="nucleotide sequence ID" value="NZ_JPLA01000041.1"/>
</dbReference>
<keyword evidence="1" id="KW-0472">Membrane</keyword>